<gene>
    <name evidence="2" type="ORF">Sjap_014680</name>
</gene>
<dbReference type="Proteomes" id="UP001417504">
    <property type="component" value="Unassembled WGS sequence"/>
</dbReference>
<evidence type="ECO:0000313" key="2">
    <source>
        <dbReference type="EMBL" id="KAK9115733.1"/>
    </source>
</evidence>
<accession>A0AAP0NQN9</accession>
<organism evidence="2 3">
    <name type="scientific">Stephania japonica</name>
    <dbReference type="NCBI Taxonomy" id="461633"/>
    <lineage>
        <taxon>Eukaryota</taxon>
        <taxon>Viridiplantae</taxon>
        <taxon>Streptophyta</taxon>
        <taxon>Embryophyta</taxon>
        <taxon>Tracheophyta</taxon>
        <taxon>Spermatophyta</taxon>
        <taxon>Magnoliopsida</taxon>
        <taxon>Ranunculales</taxon>
        <taxon>Menispermaceae</taxon>
        <taxon>Menispermoideae</taxon>
        <taxon>Cissampelideae</taxon>
        <taxon>Stephania</taxon>
    </lineage>
</organism>
<proteinExistence type="predicted"/>
<feature type="region of interest" description="Disordered" evidence="1">
    <location>
        <begin position="15"/>
        <end position="54"/>
    </location>
</feature>
<keyword evidence="3" id="KW-1185">Reference proteome</keyword>
<feature type="compositionally biased region" description="Basic and acidic residues" evidence="1">
    <location>
        <begin position="15"/>
        <end position="25"/>
    </location>
</feature>
<reference evidence="2 3" key="1">
    <citation type="submission" date="2024-01" db="EMBL/GenBank/DDBJ databases">
        <title>Genome assemblies of Stephania.</title>
        <authorList>
            <person name="Yang L."/>
        </authorList>
    </citation>
    <scope>NUCLEOTIDE SEQUENCE [LARGE SCALE GENOMIC DNA]</scope>
    <source>
        <strain evidence="2">QJT</strain>
        <tissue evidence="2">Leaf</tissue>
    </source>
</reference>
<protein>
    <submittedName>
        <fullName evidence="2">Uncharacterized protein</fullName>
    </submittedName>
</protein>
<feature type="compositionally biased region" description="Basic and acidic residues" evidence="1">
    <location>
        <begin position="41"/>
        <end position="54"/>
    </location>
</feature>
<evidence type="ECO:0000256" key="1">
    <source>
        <dbReference type="SAM" id="MobiDB-lite"/>
    </source>
</evidence>
<dbReference type="AlphaFoldDB" id="A0AAP0NQN9"/>
<evidence type="ECO:0000313" key="3">
    <source>
        <dbReference type="Proteomes" id="UP001417504"/>
    </source>
</evidence>
<dbReference type="EMBL" id="JBBNAE010000006">
    <property type="protein sequence ID" value="KAK9115733.1"/>
    <property type="molecule type" value="Genomic_DNA"/>
</dbReference>
<sequence>MWFDCLEIFMGNSENPERKLRDSKQRASKSLVEAQRGQQWRTEEGREKGLNFCP</sequence>
<comment type="caution">
    <text evidence="2">The sequence shown here is derived from an EMBL/GenBank/DDBJ whole genome shotgun (WGS) entry which is preliminary data.</text>
</comment>
<name>A0AAP0NQN9_9MAGN</name>